<comment type="similarity">
    <text evidence="5">Belongs to the truncated hemoglobin family. Group II subfamily.</text>
</comment>
<dbReference type="Pfam" id="PF01152">
    <property type="entry name" value="Bac_globin"/>
    <property type="match status" value="1"/>
</dbReference>
<keyword evidence="1" id="KW-0813">Transport</keyword>
<dbReference type="InterPro" id="IPR009050">
    <property type="entry name" value="Globin-like_sf"/>
</dbReference>
<evidence type="ECO:0000256" key="1">
    <source>
        <dbReference type="ARBA" id="ARBA00022448"/>
    </source>
</evidence>
<dbReference type="InterPro" id="IPR012292">
    <property type="entry name" value="Globin/Proto"/>
</dbReference>
<dbReference type="GO" id="GO:0020037">
    <property type="term" value="F:heme binding"/>
    <property type="evidence" value="ECO:0007669"/>
    <property type="project" value="InterPro"/>
</dbReference>
<dbReference type="GO" id="GO:0005344">
    <property type="term" value="F:oxygen carrier activity"/>
    <property type="evidence" value="ECO:0007669"/>
    <property type="project" value="InterPro"/>
</dbReference>
<name>A0A2N3HZ99_9BACT</name>
<dbReference type="CDD" id="cd14774">
    <property type="entry name" value="TrHb2_HGbIV-like_O"/>
    <property type="match status" value="1"/>
</dbReference>
<protein>
    <submittedName>
        <fullName evidence="6">Globin</fullName>
    </submittedName>
</protein>
<dbReference type="GO" id="GO:0019825">
    <property type="term" value="F:oxygen binding"/>
    <property type="evidence" value="ECO:0007669"/>
    <property type="project" value="InterPro"/>
</dbReference>
<evidence type="ECO:0000256" key="3">
    <source>
        <dbReference type="ARBA" id="ARBA00022723"/>
    </source>
</evidence>
<organism evidence="6 7">
    <name type="scientific">Labilibaculum filiforme</name>
    <dbReference type="NCBI Taxonomy" id="1940526"/>
    <lineage>
        <taxon>Bacteria</taxon>
        <taxon>Pseudomonadati</taxon>
        <taxon>Bacteroidota</taxon>
        <taxon>Bacteroidia</taxon>
        <taxon>Marinilabiliales</taxon>
        <taxon>Marinifilaceae</taxon>
        <taxon>Labilibaculum</taxon>
    </lineage>
</organism>
<comment type="caution">
    <text evidence="6">The sequence shown here is derived from an EMBL/GenBank/DDBJ whole genome shotgun (WGS) entry which is preliminary data.</text>
</comment>
<evidence type="ECO:0000313" key="7">
    <source>
        <dbReference type="Proteomes" id="UP000233535"/>
    </source>
</evidence>
<dbReference type="SUPFAM" id="SSF46458">
    <property type="entry name" value="Globin-like"/>
    <property type="match status" value="1"/>
</dbReference>
<keyword evidence="3" id="KW-0479">Metal-binding</keyword>
<dbReference type="Proteomes" id="UP000233535">
    <property type="component" value="Unassembled WGS sequence"/>
</dbReference>
<evidence type="ECO:0000256" key="5">
    <source>
        <dbReference type="ARBA" id="ARBA00034496"/>
    </source>
</evidence>
<evidence type="ECO:0000256" key="4">
    <source>
        <dbReference type="ARBA" id="ARBA00023004"/>
    </source>
</evidence>
<dbReference type="AlphaFoldDB" id="A0A2N3HZ99"/>
<dbReference type="Gene3D" id="1.10.490.10">
    <property type="entry name" value="Globins"/>
    <property type="match status" value="1"/>
</dbReference>
<dbReference type="InterPro" id="IPR001486">
    <property type="entry name" value="Hemoglobin_trunc"/>
</dbReference>
<gene>
    <name evidence="6" type="ORF">BZG02_08410</name>
</gene>
<evidence type="ECO:0000313" key="6">
    <source>
        <dbReference type="EMBL" id="PKQ63399.1"/>
    </source>
</evidence>
<proteinExistence type="inferred from homology"/>
<dbReference type="InterPro" id="IPR044203">
    <property type="entry name" value="GlbO/GLB3-like"/>
</dbReference>
<keyword evidence="7" id="KW-1185">Reference proteome</keyword>
<dbReference type="PANTHER" id="PTHR47366:SF1">
    <property type="entry name" value="TWO-ON-TWO HEMOGLOBIN-3"/>
    <property type="match status" value="1"/>
</dbReference>
<evidence type="ECO:0000256" key="2">
    <source>
        <dbReference type="ARBA" id="ARBA00022617"/>
    </source>
</evidence>
<accession>A0A2N3HZ99</accession>
<dbReference type="EMBL" id="MVDD01000005">
    <property type="protein sequence ID" value="PKQ63399.1"/>
    <property type="molecule type" value="Genomic_DNA"/>
</dbReference>
<dbReference type="OrthoDB" id="9790913at2"/>
<sequence length="143" mass="16819">MELKINDYPFGARPEVTRPNKDLLKYLGESGIRKLVDDHYELLRKSKFSPLFPQDREEFEEAKLRSSDFFIQVLGGPEYFNQNRGAPKLVNRHANFKITAEARLVWMQSYQQLLPDLDVPEEVILSFWNYLDVFSSWMVNSEA</sequence>
<dbReference type="PANTHER" id="PTHR47366">
    <property type="entry name" value="TWO-ON-TWO HEMOGLOBIN-3"/>
    <property type="match status" value="1"/>
</dbReference>
<dbReference type="GO" id="GO:0046872">
    <property type="term" value="F:metal ion binding"/>
    <property type="evidence" value="ECO:0007669"/>
    <property type="project" value="UniProtKB-KW"/>
</dbReference>
<reference evidence="6 7" key="1">
    <citation type="journal article" date="2017" name="Front. Microbiol.">
        <title>Labilibaculum manganireducens gen. nov., sp. nov. and Labilibaculum filiforme sp. nov., Novel Bacteroidetes Isolated from Subsurface Sediments of the Baltic Sea.</title>
        <authorList>
            <person name="Vandieken V."/>
            <person name="Marshall I.P."/>
            <person name="Niemann H."/>
            <person name="Engelen B."/>
            <person name="Cypionka H."/>
        </authorList>
    </citation>
    <scope>NUCLEOTIDE SEQUENCE [LARGE SCALE GENOMIC DNA]</scope>
    <source>
        <strain evidence="6 7">59.16B</strain>
    </source>
</reference>
<dbReference type="RefSeq" id="WP_101260987.1">
    <property type="nucleotide sequence ID" value="NZ_MVDD01000005.1"/>
</dbReference>
<keyword evidence="2" id="KW-0349">Heme</keyword>
<keyword evidence="4" id="KW-0408">Iron</keyword>